<gene>
    <name evidence="1" type="ORF">NKI33_00945</name>
</gene>
<reference evidence="1 2" key="1">
    <citation type="journal article" date="2024" name="Proc. Natl. Acad. Sci. U.S.A.">
        <title>The evolutionary genomics of adaptation to stress in wild rhizobium bacteria.</title>
        <authorList>
            <person name="Kehlet-Delgado H."/>
            <person name="Montoya A.P."/>
            <person name="Jensen K.T."/>
            <person name="Wendlandt C.E."/>
            <person name="Dexheimer C."/>
            <person name="Roberts M."/>
            <person name="Torres Martinez L."/>
            <person name="Friesen M.L."/>
            <person name="Griffitts J.S."/>
            <person name="Porter S.S."/>
        </authorList>
    </citation>
    <scope>NUCLEOTIDE SEQUENCE [LARGE SCALE GENOMIC DNA]</scope>
    <source>
        <strain evidence="1 2">M0729</strain>
    </source>
</reference>
<accession>A0ABV1Y8P5</accession>
<dbReference type="InterPro" id="IPR011989">
    <property type="entry name" value="ARM-like"/>
</dbReference>
<organism evidence="1 2">
    <name type="scientific">Mesorhizobium opportunistum</name>
    <dbReference type="NCBI Taxonomy" id="593909"/>
    <lineage>
        <taxon>Bacteria</taxon>
        <taxon>Pseudomonadati</taxon>
        <taxon>Pseudomonadota</taxon>
        <taxon>Alphaproteobacteria</taxon>
        <taxon>Hyphomicrobiales</taxon>
        <taxon>Phyllobacteriaceae</taxon>
        <taxon>Mesorhizobium</taxon>
    </lineage>
</organism>
<name>A0ABV1Y8P5_9HYPH</name>
<sequence length="329" mass="36015">MPELAPVTMATLLASANILSHPFPSASLAGVRMLGRKSRQRQPPDTCVALGEFIDAWRAPGYEVALQTLRVDAPPIPMTPQDIMRKLLAPGFEGDSELTFALQSEFHKGFPLENLRPLLTSGNLHTQAAAAYLVAEANSKMSYKMNCVVAEIAGLLDSESSGIRFDAIEALLGCTTPADGTVLGRLMLRLDDEYAGVRWRVVQFICLAERWQLRLAVENAAALRPDSAFKTLVNAYGRYFMPSSKDLPRLLAHPDAVLRRFAAAVAIRPREVIVERFVAMTEQSDDAEIRKIAADCRKGYLRPTYAIGPSIVRRPPAEPSKAEVPNDGG</sequence>
<dbReference type="SUPFAM" id="SSF48371">
    <property type="entry name" value="ARM repeat"/>
    <property type="match status" value="1"/>
</dbReference>
<dbReference type="EMBL" id="JAMYPJ010000001">
    <property type="protein sequence ID" value="MER8931536.1"/>
    <property type="molecule type" value="Genomic_DNA"/>
</dbReference>
<dbReference type="RefSeq" id="WP_287387231.1">
    <property type="nucleotide sequence ID" value="NZ_JAMYMY010000001.1"/>
</dbReference>
<protein>
    <recommendedName>
        <fullName evidence="3">HEAT repeat domain-containing protein</fullName>
    </recommendedName>
</protein>
<dbReference type="Gene3D" id="1.25.10.10">
    <property type="entry name" value="Leucine-rich Repeat Variant"/>
    <property type="match status" value="1"/>
</dbReference>
<comment type="caution">
    <text evidence="1">The sequence shown here is derived from an EMBL/GenBank/DDBJ whole genome shotgun (WGS) entry which is preliminary data.</text>
</comment>
<keyword evidence="2" id="KW-1185">Reference proteome</keyword>
<evidence type="ECO:0008006" key="3">
    <source>
        <dbReference type="Google" id="ProtNLM"/>
    </source>
</evidence>
<evidence type="ECO:0000313" key="2">
    <source>
        <dbReference type="Proteomes" id="UP001464387"/>
    </source>
</evidence>
<proteinExistence type="predicted"/>
<dbReference type="InterPro" id="IPR016024">
    <property type="entry name" value="ARM-type_fold"/>
</dbReference>
<evidence type="ECO:0000313" key="1">
    <source>
        <dbReference type="EMBL" id="MER8931536.1"/>
    </source>
</evidence>
<dbReference type="Proteomes" id="UP001464387">
    <property type="component" value="Unassembled WGS sequence"/>
</dbReference>